<keyword evidence="7" id="KW-1133">Transmembrane helix</keyword>
<dbReference type="AlphaFoldDB" id="A0A2A9F3C7"/>
<dbReference type="GO" id="GO:0046872">
    <property type="term" value="F:metal ion binding"/>
    <property type="evidence" value="ECO:0007669"/>
    <property type="project" value="UniProtKB-KW"/>
</dbReference>
<dbReference type="EMBL" id="PDJI01000002">
    <property type="protein sequence ID" value="PFG45062.1"/>
    <property type="molecule type" value="Genomic_DNA"/>
</dbReference>
<comment type="cofactor">
    <cofactor evidence="6">
        <name>Zn(2+)</name>
        <dbReference type="ChEBI" id="CHEBI:29105"/>
    </cofactor>
    <text evidence="6">Binds 1 zinc ion per subunit.</text>
</comment>
<dbReference type="PANTHER" id="PTHR34978:SF3">
    <property type="entry name" value="SLR0241 PROTEIN"/>
    <property type="match status" value="1"/>
</dbReference>
<gene>
    <name evidence="9" type="ORF">ATJ97_0115</name>
</gene>
<evidence type="ECO:0000259" key="8">
    <source>
        <dbReference type="Pfam" id="PF01435"/>
    </source>
</evidence>
<dbReference type="GO" id="GO:0006508">
    <property type="term" value="P:proteolysis"/>
    <property type="evidence" value="ECO:0007669"/>
    <property type="project" value="UniProtKB-KW"/>
</dbReference>
<dbReference type="InterPro" id="IPR052173">
    <property type="entry name" value="Beta-lactam_resp_regulator"/>
</dbReference>
<keyword evidence="7" id="KW-0472">Membrane</keyword>
<keyword evidence="2" id="KW-0479">Metal-binding</keyword>
<feature type="domain" description="Peptidase M48" evidence="8">
    <location>
        <begin position="128"/>
        <end position="207"/>
    </location>
</feature>
<feature type="transmembrane region" description="Helical" evidence="7">
    <location>
        <begin position="101"/>
        <end position="125"/>
    </location>
</feature>
<keyword evidence="7" id="KW-0812">Transmembrane</keyword>
<keyword evidence="10" id="KW-1185">Reference proteome</keyword>
<comment type="similarity">
    <text evidence="6">Belongs to the peptidase M48 family.</text>
</comment>
<dbReference type="Gene3D" id="3.30.2010.10">
    <property type="entry name" value="Metalloproteases ('zincins'), catalytic domain"/>
    <property type="match status" value="1"/>
</dbReference>
<name>A0A2A9F3C7_9MICO</name>
<reference evidence="9 10" key="1">
    <citation type="submission" date="2017-10" db="EMBL/GenBank/DDBJ databases">
        <title>Sequencing the genomes of 1000 actinobacteria strains.</title>
        <authorList>
            <person name="Klenk H.-P."/>
        </authorList>
    </citation>
    <scope>NUCLEOTIDE SEQUENCE [LARGE SCALE GENOMIC DNA]</scope>
    <source>
        <strain evidence="9 10">DSM 21838</strain>
    </source>
</reference>
<evidence type="ECO:0000256" key="3">
    <source>
        <dbReference type="ARBA" id="ARBA00022801"/>
    </source>
</evidence>
<dbReference type="Proteomes" id="UP000222106">
    <property type="component" value="Unassembled WGS sequence"/>
</dbReference>
<organism evidence="9 10">
    <name type="scientific">Georgenia soli</name>
    <dbReference type="NCBI Taxonomy" id="638953"/>
    <lineage>
        <taxon>Bacteria</taxon>
        <taxon>Bacillati</taxon>
        <taxon>Actinomycetota</taxon>
        <taxon>Actinomycetes</taxon>
        <taxon>Micrococcales</taxon>
        <taxon>Bogoriellaceae</taxon>
        <taxon>Georgenia</taxon>
    </lineage>
</organism>
<dbReference type="Pfam" id="PF01435">
    <property type="entry name" value="Peptidase_M48"/>
    <property type="match status" value="1"/>
</dbReference>
<accession>A0A2A9F3C7</accession>
<proteinExistence type="inferred from homology"/>
<dbReference type="GO" id="GO:0004222">
    <property type="term" value="F:metalloendopeptidase activity"/>
    <property type="evidence" value="ECO:0007669"/>
    <property type="project" value="InterPro"/>
</dbReference>
<evidence type="ECO:0000256" key="1">
    <source>
        <dbReference type="ARBA" id="ARBA00022670"/>
    </source>
</evidence>
<keyword evidence="5 6" id="KW-0482">Metalloprotease</keyword>
<keyword evidence="4 6" id="KW-0862">Zinc</keyword>
<evidence type="ECO:0000256" key="5">
    <source>
        <dbReference type="ARBA" id="ARBA00023049"/>
    </source>
</evidence>
<dbReference type="RefSeq" id="WP_098482069.1">
    <property type="nucleotide sequence ID" value="NZ_PDJI01000002.1"/>
</dbReference>
<evidence type="ECO:0000313" key="10">
    <source>
        <dbReference type="Proteomes" id="UP000222106"/>
    </source>
</evidence>
<protein>
    <submittedName>
        <fullName evidence="9">Peptidase M48-like protein</fullName>
    </submittedName>
</protein>
<evidence type="ECO:0000256" key="7">
    <source>
        <dbReference type="SAM" id="Phobius"/>
    </source>
</evidence>
<feature type="transmembrane region" description="Helical" evidence="7">
    <location>
        <begin position="203"/>
        <end position="224"/>
    </location>
</feature>
<sequence length="326" mass="33285">MTVLTVAAALTALLLLGATAGPALLGRLAPALSARPTWGMALWASSAVLWVLGLLSVGPLLAWTVAGPGLPGAAGTVCRRCLTAANPFASVPGWTTQVLPTYLLLLVPAAVTIGLLGYAAVRLIAYRRELRRQLRTLAAVAELRQVQGTSAWVVPSAERTAYALPRRRDGIVVTQGALDGLDDDQIAAVLAHERAHVRGRHHAVIGVLQIFAGLFAPVPLVAAAPAAVAGYAEMAADDAARSARGTRALAGALLALHRPGTSGPPPALALHAARHQPLSRAQRLVAAAPSPPRGGVAVVAAYLVAMAGAVLLVSVPYLSVAVTASC</sequence>
<feature type="transmembrane region" description="Helical" evidence="7">
    <location>
        <begin position="299"/>
        <end position="320"/>
    </location>
</feature>
<evidence type="ECO:0000256" key="2">
    <source>
        <dbReference type="ARBA" id="ARBA00022723"/>
    </source>
</evidence>
<dbReference type="InterPro" id="IPR001915">
    <property type="entry name" value="Peptidase_M48"/>
</dbReference>
<dbReference type="PANTHER" id="PTHR34978">
    <property type="entry name" value="POSSIBLE SENSOR-TRANSDUCER PROTEIN BLAR"/>
    <property type="match status" value="1"/>
</dbReference>
<keyword evidence="1 6" id="KW-0645">Protease</keyword>
<dbReference type="OrthoDB" id="9785340at2"/>
<keyword evidence="3 6" id="KW-0378">Hydrolase</keyword>
<evidence type="ECO:0000256" key="4">
    <source>
        <dbReference type="ARBA" id="ARBA00022833"/>
    </source>
</evidence>
<evidence type="ECO:0000313" key="9">
    <source>
        <dbReference type="EMBL" id="PFG45062.1"/>
    </source>
</evidence>
<evidence type="ECO:0000256" key="6">
    <source>
        <dbReference type="RuleBase" id="RU003983"/>
    </source>
</evidence>
<comment type="caution">
    <text evidence="9">The sequence shown here is derived from an EMBL/GenBank/DDBJ whole genome shotgun (WGS) entry which is preliminary data.</text>
</comment>
<feature type="transmembrane region" description="Helical" evidence="7">
    <location>
        <begin position="43"/>
        <end position="65"/>
    </location>
</feature>